<organism evidence="2">
    <name type="scientific">Manihot esculenta</name>
    <name type="common">Cassava</name>
    <name type="synonym">Jatropha manihot</name>
    <dbReference type="NCBI Taxonomy" id="3983"/>
    <lineage>
        <taxon>Eukaryota</taxon>
        <taxon>Viridiplantae</taxon>
        <taxon>Streptophyta</taxon>
        <taxon>Embryophyta</taxon>
        <taxon>Tracheophyta</taxon>
        <taxon>Spermatophyta</taxon>
        <taxon>Magnoliopsida</taxon>
        <taxon>eudicotyledons</taxon>
        <taxon>Gunneridae</taxon>
        <taxon>Pentapetalae</taxon>
        <taxon>rosids</taxon>
        <taxon>fabids</taxon>
        <taxon>Malpighiales</taxon>
        <taxon>Euphorbiaceae</taxon>
        <taxon>Crotonoideae</taxon>
        <taxon>Manihoteae</taxon>
        <taxon>Manihot</taxon>
    </lineage>
</organism>
<gene>
    <name evidence="2" type="ORF">MANES_01G052700</name>
</gene>
<accession>A0A2C9WI31</accession>
<proteinExistence type="predicted"/>
<evidence type="ECO:0000256" key="1">
    <source>
        <dbReference type="SAM" id="MobiDB-lite"/>
    </source>
</evidence>
<sequence length="98" mass="11376">MSLALCDLKWVGDSRDTRGHKLQSDFRSKSRNGKSSSFSRGNLWQKALGTTFERRPYARSCAKGVMEKDQLPSSLMDRFLLRITEWIEEFLMKGLWSI</sequence>
<dbReference type="EMBL" id="CM004387">
    <property type="protein sequence ID" value="OAY59710.1"/>
    <property type="molecule type" value="Genomic_DNA"/>
</dbReference>
<name>A0A2C9WI31_MANES</name>
<reference evidence="2" key="1">
    <citation type="submission" date="2016-02" db="EMBL/GenBank/DDBJ databases">
        <title>WGS assembly of Manihot esculenta.</title>
        <authorList>
            <person name="Bredeson J.V."/>
            <person name="Prochnik S.E."/>
            <person name="Lyons J.B."/>
            <person name="Schmutz J."/>
            <person name="Grimwood J."/>
            <person name="Vrebalov J."/>
            <person name="Bart R.S."/>
            <person name="Amuge T."/>
            <person name="Ferguson M.E."/>
            <person name="Green R."/>
            <person name="Putnam N."/>
            <person name="Stites J."/>
            <person name="Rounsley S."/>
            <person name="Rokhsar D.S."/>
        </authorList>
    </citation>
    <scope>NUCLEOTIDE SEQUENCE [LARGE SCALE GENOMIC DNA]</scope>
    <source>
        <tissue evidence="2">Leaf</tissue>
    </source>
</reference>
<feature type="region of interest" description="Disordered" evidence="1">
    <location>
        <begin position="15"/>
        <end position="40"/>
    </location>
</feature>
<protein>
    <submittedName>
        <fullName evidence="2">Uncharacterized protein</fullName>
    </submittedName>
</protein>
<evidence type="ECO:0000313" key="2">
    <source>
        <dbReference type="EMBL" id="OAY59710.1"/>
    </source>
</evidence>
<dbReference type="AlphaFoldDB" id="A0A2C9WI31"/>
<feature type="compositionally biased region" description="Basic and acidic residues" evidence="1">
    <location>
        <begin position="15"/>
        <end position="28"/>
    </location>
</feature>